<dbReference type="InterPro" id="IPR050682">
    <property type="entry name" value="ModA/WtpA"/>
</dbReference>
<name>A0ABD5RER8_9EURY</name>
<comment type="caution">
    <text evidence="2">The sequence shown here is derived from an EMBL/GenBank/DDBJ whole genome shotgun (WGS) entry which is preliminary data.</text>
</comment>
<dbReference type="PANTHER" id="PTHR30632:SF16">
    <property type="entry name" value="MOLYBDATE_TUNGSTATE-BINDING PROTEIN WTPA"/>
    <property type="match status" value="1"/>
</dbReference>
<evidence type="ECO:0000256" key="1">
    <source>
        <dbReference type="ARBA" id="ARBA00009438"/>
    </source>
</evidence>
<organism evidence="2 3">
    <name type="scientific">Salinirubrum litoreum</name>
    <dbReference type="NCBI Taxonomy" id="1126234"/>
    <lineage>
        <taxon>Archaea</taxon>
        <taxon>Methanobacteriati</taxon>
        <taxon>Methanobacteriota</taxon>
        <taxon>Stenosarchaea group</taxon>
        <taxon>Halobacteria</taxon>
        <taxon>Halobacteriales</taxon>
        <taxon>Haloferacaceae</taxon>
        <taxon>Salinirubrum</taxon>
    </lineage>
</organism>
<accession>A0ABD5RER8</accession>
<dbReference type="PANTHER" id="PTHR30632">
    <property type="entry name" value="MOLYBDATE-BINDING PERIPLASMIC PROTEIN"/>
    <property type="match status" value="1"/>
</dbReference>
<evidence type="ECO:0000313" key="2">
    <source>
        <dbReference type="EMBL" id="MFC5368471.1"/>
    </source>
</evidence>
<comment type="similarity">
    <text evidence="1">Belongs to the bacterial solute-binding protein 1 family. WtpA subfamily.</text>
</comment>
<dbReference type="PROSITE" id="PS51257">
    <property type="entry name" value="PROKAR_LIPOPROTEIN"/>
    <property type="match status" value="1"/>
</dbReference>
<dbReference type="RefSeq" id="WP_227230746.1">
    <property type="nucleotide sequence ID" value="NZ_JAJCVJ010000002.1"/>
</dbReference>
<gene>
    <name evidence="2" type="ORF">ACFPJ5_16200</name>
</gene>
<reference evidence="2 3" key="1">
    <citation type="journal article" date="2019" name="Int. J. Syst. Evol. Microbiol.">
        <title>The Global Catalogue of Microorganisms (GCM) 10K type strain sequencing project: providing services to taxonomists for standard genome sequencing and annotation.</title>
        <authorList>
            <consortium name="The Broad Institute Genomics Platform"/>
            <consortium name="The Broad Institute Genome Sequencing Center for Infectious Disease"/>
            <person name="Wu L."/>
            <person name="Ma J."/>
        </authorList>
    </citation>
    <scope>NUCLEOTIDE SEQUENCE [LARGE SCALE GENOMIC DNA]</scope>
    <source>
        <strain evidence="2 3">CGMCC 1.12237</strain>
    </source>
</reference>
<dbReference type="Gene3D" id="3.40.190.10">
    <property type="entry name" value="Periplasmic binding protein-like II"/>
    <property type="match status" value="2"/>
</dbReference>
<dbReference type="EMBL" id="JBHSKX010000002">
    <property type="protein sequence ID" value="MFC5368471.1"/>
    <property type="molecule type" value="Genomic_DNA"/>
</dbReference>
<dbReference type="SUPFAM" id="SSF53850">
    <property type="entry name" value="Periplasmic binding protein-like II"/>
    <property type="match status" value="1"/>
</dbReference>
<dbReference type="AlphaFoldDB" id="A0ABD5RER8"/>
<dbReference type="Proteomes" id="UP001596201">
    <property type="component" value="Unassembled WGS sequence"/>
</dbReference>
<protein>
    <submittedName>
        <fullName evidence="2">Extracellular solute-binding protein</fullName>
    </submittedName>
</protein>
<proteinExistence type="inferred from homology"/>
<evidence type="ECO:0000313" key="3">
    <source>
        <dbReference type="Proteomes" id="UP001596201"/>
    </source>
</evidence>
<dbReference type="CDD" id="cd13540">
    <property type="entry name" value="PBP2_ModA_WtpA"/>
    <property type="match status" value="1"/>
</dbReference>
<dbReference type="Pfam" id="PF13531">
    <property type="entry name" value="SBP_bac_11"/>
    <property type="match status" value="1"/>
</dbReference>
<sequence length="307" mass="32854">MRRRSVLRGVGRAGSAGVLATVGTAGCLGGESLSVLSAGSLALTVGEGVAPAFRRETGTEVRSEFHGSAAVVRFVRESVKRPDVVISADAGLLRRRLRPEFTDWDVTVASNALCLTAAPESTVAERLRAGEPWYDVLAEATGPVARSDADVDPLGYRTLHAFDLAADYYGEPWIPETLRRETVVDPQEAHLLAGVETGERVAALCYRNMAVERDLPVFELPPALNFADPARAEQYARASYTLPDGTVVRGSPVVYAATVLSAADNPASGREFVRFLLDSADLLREYGLTVPSSVPHRSGRVPPEVVP</sequence>
<keyword evidence="3" id="KW-1185">Reference proteome</keyword>